<dbReference type="Proteomes" id="UP000030762">
    <property type="component" value="Unassembled WGS sequence"/>
</dbReference>
<feature type="region of interest" description="Disordered" evidence="6">
    <location>
        <begin position="381"/>
        <end position="420"/>
    </location>
</feature>
<keyword evidence="3" id="KW-0227">DNA damage</keyword>
<dbReference type="Pfam" id="PF01119">
    <property type="entry name" value="DNA_mis_repair"/>
    <property type="match status" value="1"/>
</dbReference>
<dbReference type="eggNOG" id="KOG1979">
    <property type="taxonomic scope" value="Eukaryota"/>
</dbReference>
<dbReference type="GO" id="GO:0006298">
    <property type="term" value="P:mismatch repair"/>
    <property type="evidence" value="ECO:0007669"/>
    <property type="project" value="InterPro"/>
</dbReference>
<accession>T0QRF4</accession>
<dbReference type="SMART" id="SM01340">
    <property type="entry name" value="DNA_mis_repair"/>
    <property type="match status" value="1"/>
</dbReference>
<evidence type="ECO:0000256" key="4">
    <source>
        <dbReference type="ARBA" id="ARBA00023204"/>
    </source>
</evidence>
<proteinExistence type="inferred from homology"/>
<dbReference type="CDD" id="cd16926">
    <property type="entry name" value="HATPase_MutL-MLH-PMS-like"/>
    <property type="match status" value="1"/>
</dbReference>
<feature type="compositionally biased region" description="Acidic residues" evidence="6">
    <location>
        <begin position="385"/>
        <end position="397"/>
    </location>
</feature>
<feature type="compositionally biased region" description="Acidic residues" evidence="6">
    <location>
        <begin position="501"/>
        <end position="513"/>
    </location>
</feature>
<dbReference type="InterPro" id="IPR038973">
    <property type="entry name" value="MutL/Mlh/Pms-like"/>
</dbReference>
<dbReference type="GeneID" id="19942523"/>
<dbReference type="STRING" id="1156394.T0QRF4"/>
<dbReference type="RefSeq" id="XP_008605568.1">
    <property type="nucleotide sequence ID" value="XM_008607346.1"/>
</dbReference>
<gene>
    <name evidence="8" type="ORF">SDRG_01796</name>
</gene>
<dbReference type="FunFam" id="3.30.565.10:FF:000109">
    <property type="entry name" value="Related to MLH1-DNA mismatch repair protein"/>
    <property type="match status" value="1"/>
</dbReference>
<dbReference type="FunFam" id="3.30.230.10:FF:000014">
    <property type="entry name" value="DNA mismatch repair protein Mlh1"/>
    <property type="match status" value="1"/>
</dbReference>
<evidence type="ECO:0000259" key="7">
    <source>
        <dbReference type="SMART" id="SM01340"/>
    </source>
</evidence>
<dbReference type="GO" id="GO:0032389">
    <property type="term" value="C:MutLalpha complex"/>
    <property type="evidence" value="ECO:0007669"/>
    <property type="project" value="TreeGrafter"/>
</dbReference>
<dbReference type="PROSITE" id="PS00058">
    <property type="entry name" value="DNA_MISMATCH_REPAIR_1"/>
    <property type="match status" value="1"/>
</dbReference>
<evidence type="ECO:0000256" key="2">
    <source>
        <dbReference type="ARBA" id="ARBA00006082"/>
    </source>
</evidence>
<feature type="region of interest" description="Disordered" evidence="6">
    <location>
        <begin position="475"/>
        <end position="513"/>
    </location>
</feature>
<dbReference type="OrthoDB" id="10254304at2759"/>
<dbReference type="SUPFAM" id="SSF54211">
    <property type="entry name" value="Ribosomal protein S5 domain 2-like"/>
    <property type="match status" value="1"/>
</dbReference>
<keyword evidence="5" id="KW-0539">Nucleus</keyword>
<evidence type="ECO:0000256" key="6">
    <source>
        <dbReference type="SAM" id="MobiDB-lite"/>
    </source>
</evidence>
<dbReference type="GO" id="GO:0005524">
    <property type="term" value="F:ATP binding"/>
    <property type="evidence" value="ECO:0007669"/>
    <property type="project" value="InterPro"/>
</dbReference>
<evidence type="ECO:0000313" key="8">
    <source>
        <dbReference type="EMBL" id="EQC40724.1"/>
    </source>
</evidence>
<dbReference type="Pfam" id="PF13589">
    <property type="entry name" value="HATPase_c_3"/>
    <property type="match status" value="1"/>
</dbReference>
<sequence length="755" mass="83805">MARRIERLEQAVVDKIAAGEVVHRPANALKELLENSLDAGARQISVVAGAGGLKLLQITDDGCGIAREDLDIVCERFTTSKLRSFEDLREISSYGFRGEALSSVSHVAHVTITSKTNDQPCAYRAHYRDGVLVPKVPGGPTAPVPCAGKTGTQILVEDMFYNLTTRKQALKNVSEQYQRILDVVQRYALHYASQGKGFVCKKHREVTCDVNISQGTSQVDVIKAIFGPSIASEVIPVAFTEATPVGNDKPVTAIGYITNANYNTKKATFILFINNRLVECPTLRRAIEHVYAQYLPKHSHPFVYLAMTIPPMNVDVNVHPTKREVHFLHEETLVQAIADYADALLRGGNESRVFAVQPIASMLTSHLVTRRVVAPSSALFSQDSAADDEDNDDDASSDDQATPQRKAKKRPLDETSPLVHVSLTKAKAKTYVAAKAPQRLVRTDHQATTMDQFLVSDTSFHADDEDDANVTLDLDSTLDESEILPPTPRRASQDTPSTADGELEHDDDDEDVDPQSLTSIMNLKDQIRARCDRSLTKLFREHTFVGLVDDHYSVIQHLEKLYIVRHGAVAMALMYQHIVRQFGSFSTITLHEPLPIFDLVLCALENPQNLYTEADGPKDAIARTIQTTLLDKAPMLAEYLGVHFTPEGLLARIPVVLPGHEPSMHALPEFILQLQDVPWDEEEACFEGVCTTLALWYSDMAYPEASNEKAAHVLKHVIYPALKTTQFEPPHQLHDNGILRPIASLNNLYKIFERC</sequence>
<dbReference type="VEuPathDB" id="FungiDB:SDRG_01796"/>
<protein>
    <recommendedName>
        <fullName evidence="7">DNA mismatch repair protein S5 domain-containing protein</fullName>
    </recommendedName>
</protein>
<dbReference type="GO" id="GO:0016887">
    <property type="term" value="F:ATP hydrolysis activity"/>
    <property type="evidence" value="ECO:0007669"/>
    <property type="project" value="InterPro"/>
</dbReference>
<dbReference type="PANTHER" id="PTHR10073:SF12">
    <property type="entry name" value="DNA MISMATCH REPAIR PROTEIN MLH1"/>
    <property type="match status" value="1"/>
</dbReference>
<evidence type="ECO:0000256" key="1">
    <source>
        <dbReference type="ARBA" id="ARBA00004123"/>
    </source>
</evidence>
<dbReference type="Gene3D" id="3.30.565.10">
    <property type="entry name" value="Histidine kinase-like ATPase, C-terminal domain"/>
    <property type="match status" value="1"/>
</dbReference>
<dbReference type="InterPro" id="IPR013507">
    <property type="entry name" value="DNA_mismatch_S5_2-like"/>
</dbReference>
<dbReference type="InterPro" id="IPR014762">
    <property type="entry name" value="DNA_mismatch_repair_CS"/>
</dbReference>
<dbReference type="InterPro" id="IPR020568">
    <property type="entry name" value="Ribosomal_Su5_D2-typ_SF"/>
</dbReference>
<dbReference type="Gene3D" id="3.30.230.10">
    <property type="match status" value="1"/>
</dbReference>
<reference evidence="8 9" key="1">
    <citation type="submission" date="2012-04" db="EMBL/GenBank/DDBJ databases">
        <title>The Genome Sequence of Saprolegnia declina VS20.</title>
        <authorList>
            <consortium name="The Broad Institute Genome Sequencing Platform"/>
            <person name="Russ C."/>
            <person name="Nusbaum C."/>
            <person name="Tyler B."/>
            <person name="van West P."/>
            <person name="Dieguez-Uribeondo J."/>
            <person name="de Bruijn I."/>
            <person name="Tripathy S."/>
            <person name="Jiang R."/>
            <person name="Young S.K."/>
            <person name="Zeng Q."/>
            <person name="Gargeya S."/>
            <person name="Fitzgerald M."/>
            <person name="Haas B."/>
            <person name="Abouelleil A."/>
            <person name="Alvarado L."/>
            <person name="Arachchi H.M."/>
            <person name="Berlin A."/>
            <person name="Chapman S.B."/>
            <person name="Goldberg J."/>
            <person name="Griggs A."/>
            <person name="Gujja S."/>
            <person name="Hansen M."/>
            <person name="Howarth C."/>
            <person name="Imamovic A."/>
            <person name="Larimer J."/>
            <person name="McCowen C."/>
            <person name="Montmayeur A."/>
            <person name="Murphy C."/>
            <person name="Neiman D."/>
            <person name="Pearson M."/>
            <person name="Priest M."/>
            <person name="Roberts A."/>
            <person name="Saif S."/>
            <person name="Shea T."/>
            <person name="Sisk P."/>
            <person name="Sykes S."/>
            <person name="Wortman J."/>
            <person name="Nusbaum C."/>
            <person name="Birren B."/>
        </authorList>
    </citation>
    <scope>NUCLEOTIDE SEQUENCE [LARGE SCALE GENOMIC DNA]</scope>
    <source>
        <strain evidence="8 9">VS20</strain>
    </source>
</reference>
<dbReference type="InterPro" id="IPR032189">
    <property type="entry name" value="Mlh1_C"/>
</dbReference>
<dbReference type="PANTHER" id="PTHR10073">
    <property type="entry name" value="DNA MISMATCH REPAIR PROTEIN MLH, PMS, MUTL"/>
    <property type="match status" value="1"/>
</dbReference>
<evidence type="ECO:0000313" key="9">
    <source>
        <dbReference type="Proteomes" id="UP000030762"/>
    </source>
</evidence>
<dbReference type="InterPro" id="IPR002099">
    <property type="entry name" value="MutL/Mlh/PMS"/>
</dbReference>
<dbReference type="NCBIfam" id="TIGR00585">
    <property type="entry name" value="mutl"/>
    <property type="match status" value="1"/>
</dbReference>
<keyword evidence="9" id="KW-1185">Reference proteome</keyword>
<keyword evidence="4" id="KW-0234">DNA repair</keyword>
<organism evidence="8 9">
    <name type="scientific">Saprolegnia diclina (strain VS20)</name>
    <dbReference type="NCBI Taxonomy" id="1156394"/>
    <lineage>
        <taxon>Eukaryota</taxon>
        <taxon>Sar</taxon>
        <taxon>Stramenopiles</taxon>
        <taxon>Oomycota</taxon>
        <taxon>Saprolegniomycetes</taxon>
        <taxon>Saprolegniales</taxon>
        <taxon>Saprolegniaceae</taxon>
        <taxon>Saprolegnia</taxon>
    </lineage>
</organism>
<dbReference type="GO" id="GO:0140664">
    <property type="term" value="F:ATP-dependent DNA damage sensor activity"/>
    <property type="evidence" value="ECO:0007669"/>
    <property type="project" value="InterPro"/>
</dbReference>
<dbReference type="EMBL" id="JH767135">
    <property type="protein sequence ID" value="EQC40724.1"/>
    <property type="molecule type" value="Genomic_DNA"/>
</dbReference>
<dbReference type="AlphaFoldDB" id="T0QRF4"/>
<dbReference type="OMA" id="ANYHVKK"/>
<dbReference type="InterPro" id="IPR036890">
    <property type="entry name" value="HATPase_C_sf"/>
</dbReference>
<feature type="domain" description="DNA mismatch repair protein S5" evidence="7">
    <location>
        <begin position="222"/>
        <end position="346"/>
    </location>
</feature>
<dbReference type="GO" id="GO:0030983">
    <property type="term" value="F:mismatched DNA binding"/>
    <property type="evidence" value="ECO:0007669"/>
    <property type="project" value="InterPro"/>
</dbReference>
<name>T0QRF4_SAPDV</name>
<comment type="subcellular location">
    <subcellularLocation>
        <location evidence="1">Nucleus</location>
    </subcellularLocation>
</comment>
<comment type="similarity">
    <text evidence="2">Belongs to the DNA mismatch repair MutL/HexB family.</text>
</comment>
<dbReference type="Pfam" id="PF16413">
    <property type="entry name" value="Mlh1_C"/>
    <property type="match status" value="1"/>
</dbReference>
<dbReference type="InParanoid" id="T0QRF4"/>
<evidence type="ECO:0000256" key="5">
    <source>
        <dbReference type="ARBA" id="ARBA00023242"/>
    </source>
</evidence>
<dbReference type="FunCoup" id="T0QRF4">
    <property type="interactions" value="269"/>
</dbReference>
<dbReference type="InterPro" id="IPR014721">
    <property type="entry name" value="Ribsml_uS5_D2-typ_fold_subgr"/>
</dbReference>
<evidence type="ECO:0000256" key="3">
    <source>
        <dbReference type="ARBA" id="ARBA00022763"/>
    </source>
</evidence>
<dbReference type="SUPFAM" id="SSF55874">
    <property type="entry name" value="ATPase domain of HSP90 chaperone/DNA topoisomerase II/histidine kinase"/>
    <property type="match status" value="1"/>
</dbReference>